<evidence type="ECO:0000313" key="2">
    <source>
        <dbReference type="EMBL" id="VAX27795.1"/>
    </source>
</evidence>
<dbReference type="AlphaFoldDB" id="A0A3B1D7U6"/>
<protein>
    <recommendedName>
        <fullName evidence="1">Transcription factor zinc-finger domain-containing protein</fullName>
    </recommendedName>
</protein>
<proteinExistence type="predicted"/>
<dbReference type="InterPro" id="IPR027392">
    <property type="entry name" value="TF_Znf"/>
</dbReference>
<sequence>MNCPSCKLELKKISAGGLSAFVCEGSCAGLWFGRFELLKLSAHSKGQGKQLLHVSRAEGVRFFRNVEAICPHCKTSLLLRHFFSREQNVEVCQCPKCGGFWVDSGELASIVKPTSETEEKQKQAVASYFKTIFDERILKMNLANEDIFGSAKSIVKIFLFLCPEQFQPLNTSLEREYFRGL</sequence>
<name>A0A3B1D7U6_9ZZZZ</name>
<dbReference type="EMBL" id="UOGG01000042">
    <property type="protein sequence ID" value="VAX27795.1"/>
    <property type="molecule type" value="Genomic_DNA"/>
</dbReference>
<feature type="domain" description="Transcription factor zinc-finger" evidence="1">
    <location>
        <begin position="2"/>
        <end position="41"/>
    </location>
</feature>
<accession>A0A3B1D7U6</accession>
<evidence type="ECO:0000259" key="1">
    <source>
        <dbReference type="Pfam" id="PF13453"/>
    </source>
</evidence>
<feature type="domain" description="Transcription factor zinc-finger" evidence="1">
    <location>
        <begin position="69"/>
        <end position="111"/>
    </location>
</feature>
<reference evidence="2" key="1">
    <citation type="submission" date="2018-06" db="EMBL/GenBank/DDBJ databases">
        <authorList>
            <person name="Zhirakovskaya E."/>
        </authorList>
    </citation>
    <scope>NUCLEOTIDE SEQUENCE</scope>
</reference>
<gene>
    <name evidence="2" type="ORF">MNBD_NITROSPINAE05-757</name>
</gene>
<dbReference type="Pfam" id="PF13453">
    <property type="entry name" value="Zn_ribbon_TFIIB"/>
    <property type="match status" value="2"/>
</dbReference>
<organism evidence="2">
    <name type="scientific">hydrothermal vent metagenome</name>
    <dbReference type="NCBI Taxonomy" id="652676"/>
    <lineage>
        <taxon>unclassified sequences</taxon>
        <taxon>metagenomes</taxon>
        <taxon>ecological metagenomes</taxon>
    </lineage>
</organism>